<reference evidence="1 2" key="1">
    <citation type="journal article" date="2008" name="Nature">
        <title>The Phaeodactylum genome reveals the evolutionary history of diatom genomes.</title>
        <authorList>
            <person name="Bowler C."/>
            <person name="Allen A.E."/>
            <person name="Badger J.H."/>
            <person name="Grimwood J."/>
            <person name="Jabbari K."/>
            <person name="Kuo A."/>
            <person name="Maheswari U."/>
            <person name="Martens C."/>
            <person name="Maumus F."/>
            <person name="Otillar R.P."/>
            <person name="Rayko E."/>
            <person name="Salamov A."/>
            <person name="Vandepoele K."/>
            <person name="Beszteri B."/>
            <person name="Gruber A."/>
            <person name="Heijde M."/>
            <person name="Katinka M."/>
            <person name="Mock T."/>
            <person name="Valentin K."/>
            <person name="Verret F."/>
            <person name="Berges J.A."/>
            <person name="Brownlee C."/>
            <person name="Cadoret J.P."/>
            <person name="Chiovitti A."/>
            <person name="Choi C.J."/>
            <person name="Coesel S."/>
            <person name="De Martino A."/>
            <person name="Detter J.C."/>
            <person name="Durkin C."/>
            <person name="Falciatore A."/>
            <person name="Fournet J."/>
            <person name="Haruta M."/>
            <person name="Huysman M.J."/>
            <person name="Jenkins B.D."/>
            <person name="Jiroutova K."/>
            <person name="Jorgensen R.E."/>
            <person name="Joubert Y."/>
            <person name="Kaplan A."/>
            <person name="Kroger N."/>
            <person name="Kroth P.G."/>
            <person name="La Roche J."/>
            <person name="Lindquist E."/>
            <person name="Lommer M."/>
            <person name="Martin-Jezequel V."/>
            <person name="Lopez P.J."/>
            <person name="Lucas S."/>
            <person name="Mangogna M."/>
            <person name="McGinnis K."/>
            <person name="Medlin L.K."/>
            <person name="Montsant A."/>
            <person name="Oudot-Le Secq M.P."/>
            <person name="Napoli C."/>
            <person name="Obornik M."/>
            <person name="Parker M.S."/>
            <person name="Petit J.L."/>
            <person name="Porcel B.M."/>
            <person name="Poulsen N."/>
            <person name="Robison M."/>
            <person name="Rychlewski L."/>
            <person name="Rynearson T.A."/>
            <person name="Schmutz J."/>
            <person name="Shapiro H."/>
            <person name="Siaut M."/>
            <person name="Stanley M."/>
            <person name="Sussman M.R."/>
            <person name="Taylor A.R."/>
            <person name="Vardi A."/>
            <person name="von Dassow P."/>
            <person name="Vyverman W."/>
            <person name="Willis A."/>
            <person name="Wyrwicz L.S."/>
            <person name="Rokhsar D.S."/>
            <person name="Weissenbach J."/>
            <person name="Armbrust E.V."/>
            <person name="Green B.R."/>
            <person name="Van de Peer Y."/>
            <person name="Grigoriev I.V."/>
        </authorList>
    </citation>
    <scope>NUCLEOTIDE SEQUENCE [LARGE SCALE GENOMIC DNA]</scope>
    <source>
        <strain evidence="1 2">CCAP 1055/1</strain>
    </source>
</reference>
<name>B5Y5A8_PHATC</name>
<evidence type="ECO:0000313" key="2">
    <source>
        <dbReference type="Proteomes" id="UP000000759"/>
    </source>
</evidence>
<dbReference type="GeneID" id="7204024"/>
<organism evidence="1 2">
    <name type="scientific">Phaeodactylum tricornutum (strain CCAP 1055/1)</name>
    <dbReference type="NCBI Taxonomy" id="556484"/>
    <lineage>
        <taxon>Eukaryota</taxon>
        <taxon>Sar</taxon>
        <taxon>Stramenopiles</taxon>
        <taxon>Ochrophyta</taxon>
        <taxon>Bacillariophyta</taxon>
        <taxon>Bacillariophyceae</taxon>
        <taxon>Bacillariophycidae</taxon>
        <taxon>Naviculales</taxon>
        <taxon>Phaeodactylaceae</taxon>
        <taxon>Phaeodactylum</taxon>
    </lineage>
</organism>
<sequence length="221" mass="23923">MTLIHKPKGELHDFAQLRSPEAARGKIIVLAKTPKNLVDQKETAISILTAKAGITAIKVERPRLPIAPLMKAPTTQTTASTNPKSLKGEGIKMPKILPGVVEGRCNQYAQTAQEAMEVGNRVAVCFTRYNQAKATVFEAIRAGNCVGVTPLTLNALPCFLHFLLFVAAAQYLSQRCTSRHDKEKVGCLFLAANHFFDQGCGAKEEAGIMEGTAELNLIGYT</sequence>
<dbReference type="Proteomes" id="UP000000759">
    <property type="component" value="Chromosome 3"/>
</dbReference>
<accession>B5Y5A8</accession>
<reference evidence="2" key="2">
    <citation type="submission" date="2008-08" db="EMBL/GenBank/DDBJ databases">
        <authorList>
            <consortium name="Diatom Consortium"/>
            <person name="Grigoriev I."/>
            <person name="Grimwood J."/>
            <person name="Kuo A."/>
            <person name="Otillar R.P."/>
            <person name="Salamov A."/>
            <person name="Detter J.C."/>
            <person name="Lindquist E."/>
            <person name="Shapiro H."/>
            <person name="Lucas S."/>
            <person name="Glavina del Rio T."/>
            <person name="Pitluck S."/>
            <person name="Rokhsar D."/>
            <person name="Bowler C."/>
        </authorList>
    </citation>
    <scope>GENOME REANNOTATION</scope>
    <source>
        <strain evidence="2">CCAP 1055/1</strain>
    </source>
</reference>
<gene>
    <name evidence="1" type="ORF">PHATR_44085</name>
</gene>
<dbReference type="EMBL" id="CP001142">
    <property type="protein sequence ID" value="ACI65623.1"/>
    <property type="molecule type" value="Genomic_DNA"/>
</dbReference>
<dbReference type="InParanoid" id="B5Y5A8"/>
<dbReference type="AlphaFoldDB" id="B5Y5A8"/>
<evidence type="ECO:0000313" key="1">
    <source>
        <dbReference type="EMBL" id="ACI65623.1"/>
    </source>
</evidence>
<protein>
    <submittedName>
        <fullName evidence="1">Uncharacterized protein</fullName>
    </submittedName>
</protein>
<keyword evidence="2" id="KW-1185">Reference proteome</keyword>
<dbReference type="RefSeq" id="XP_002186153.1">
    <property type="nucleotide sequence ID" value="XM_002186117.1"/>
</dbReference>
<dbReference type="PaxDb" id="2850-Phatr44085"/>
<proteinExistence type="predicted"/>
<dbReference type="KEGG" id="pti:PHATR_44085"/>